<dbReference type="PRINTS" id="PR00047">
    <property type="entry name" value="STROIDFINGER"/>
</dbReference>
<evidence type="ECO:0000256" key="6">
    <source>
        <dbReference type="ARBA" id="ARBA00023125"/>
    </source>
</evidence>
<dbReference type="SMART" id="SM00430">
    <property type="entry name" value="HOLI"/>
    <property type="match status" value="1"/>
</dbReference>
<dbReference type="Gene3D" id="3.30.50.10">
    <property type="entry name" value="Erythroid Transcription Factor GATA-1, subunit A"/>
    <property type="match status" value="1"/>
</dbReference>
<keyword evidence="7" id="KW-0804">Transcription</keyword>
<evidence type="ECO:0000256" key="2">
    <source>
        <dbReference type="ARBA" id="ARBA00022723"/>
    </source>
</evidence>
<evidence type="ECO:0000256" key="9">
    <source>
        <dbReference type="ARBA" id="ARBA00023242"/>
    </source>
</evidence>
<dbReference type="PROSITE" id="PS51843">
    <property type="entry name" value="NR_LBD"/>
    <property type="match status" value="1"/>
</dbReference>
<dbReference type="InterPro" id="IPR000536">
    <property type="entry name" value="Nucl_hrmn_rcpt_lig-bd"/>
</dbReference>
<dbReference type="Pfam" id="PF00105">
    <property type="entry name" value="zf-C4"/>
    <property type="match status" value="1"/>
</dbReference>
<dbReference type="InterPro" id="IPR013088">
    <property type="entry name" value="Znf_NHR/GATA"/>
</dbReference>
<evidence type="ECO:0000256" key="1">
    <source>
        <dbReference type="ARBA" id="ARBA00005993"/>
    </source>
</evidence>
<dbReference type="EMBL" id="JBICBT010001358">
    <property type="protein sequence ID" value="KAL3071585.1"/>
    <property type="molecule type" value="Genomic_DNA"/>
</dbReference>
<keyword evidence="5" id="KW-0805">Transcription regulation</keyword>
<gene>
    <name evidence="13" type="ORF">niasHT_031949</name>
</gene>
<comment type="caution">
    <text evidence="13">The sequence shown here is derived from an EMBL/GenBank/DDBJ whole genome shotgun (WGS) entry which is preliminary data.</text>
</comment>
<keyword evidence="4" id="KW-0862">Zinc</keyword>
<dbReference type="AlphaFoldDB" id="A0ABD2I1B1"/>
<name>A0ABD2I1B1_9BILA</name>
<sequence length="446" mass="51198">MPKMEIIPKCEAKKCLICGGLSSFKYYSIPSCEACKQFFRRTIALQILYVCKKSGNCELSTAHNLRKCGGCRLNKCLIMGMEPKMVNARKSFLSKKFLETLYKRKMELLSKQKTKIHPLANDESTDQSYQLPANQMPSPMDLVEMPSPKNEHKIDDKKGTTDQSQSETEEPSKEDANDFSLNAFPLVKSLIGIDGAISAKTTDTFDTINQLSCVQFRVVKFFAMDRKVRAELINQYTSFRELLESRISILNNMDKFTVQIEHQWERNWDHFKCLHLFSLLDLFRSIPAFCTIDLDDQVRLANYVGSAVYLMSTNFHSNIVSFDAENEFKLSKFMNNANLCLEEFLLLRAILICHSSVSYLSQNAKSLIQSESERYACCLMHFSRLKHGNERGIIRYAEVINVAEQLLYAQSKLHSHLTVMAMVTHRDKFYEATPSPFVPMLLNGYE</sequence>
<keyword evidence="9" id="KW-0539">Nucleus</keyword>
<dbReference type="SMART" id="SM00399">
    <property type="entry name" value="ZnF_C4"/>
    <property type="match status" value="1"/>
</dbReference>
<evidence type="ECO:0000313" key="13">
    <source>
        <dbReference type="EMBL" id="KAL3071585.1"/>
    </source>
</evidence>
<comment type="similarity">
    <text evidence="1">Belongs to the nuclear hormone receptor family.</text>
</comment>
<evidence type="ECO:0000313" key="14">
    <source>
        <dbReference type="Proteomes" id="UP001620626"/>
    </source>
</evidence>
<dbReference type="GO" id="GO:0008270">
    <property type="term" value="F:zinc ion binding"/>
    <property type="evidence" value="ECO:0007669"/>
    <property type="project" value="UniProtKB-KW"/>
</dbReference>
<feature type="compositionally biased region" description="Basic and acidic residues" evidence="10">
    <location>
        <begin position="149"/>
        <end position="160"/>
    </location>
</feature>
<organism evidence="13 14">
    <name type="scientific">Heterodera trifolii</name>
    <dbReference type="NCBI Taxonomy" id="157864"/>
    <lineage>
        <taxon>Eukaryota</taxon>
        <taxon>Metazoa</taxon>
        <taxon>Ecdysozoa</taxon>
        <taxon>Nematoda</taxon>
        <taxon>Chromadorea</taxon>
        <taxon>Rhabditida</taxon>
        <taxon>Tylenchina</taxon>
        <taxon>Tylenchomorpha</taxon>
        <taxon>Tylenchoidea</taxon>
        <taxon>Heteroderidae</taxon>
        <taxon>Heteroderinae</taxon>
        <taxon>Heterodera</taxon>
    </lineage>
</organism>
<evidence type="ECO:0000256" key="7">
    <source>
        <dbReference type="ARBA" id="ARBA00023163"/>
    </source>
</evidence>
<accession>A0ABD2I1B1</accession>
<evidence type="ECO:0000256" key="8">
    <source>
        <dbReference type="ARBA" id="ARBA00023170"/>
    </source>
</evidence>
<dbReference type="PANTHER" id="PTHR24083">
    <property type="entry name" value="NUCLEAR HORMONE RECEPTOR"/>
    <property type="match status" value="1"/>
</dbReference>
<dbReference type="SUPFAM" id="SSF48508">
    <property type="entry name" value="Nuclear receptor ligand-binding domain"/>
    <property type="match status" value="1"/>
</dbReference>
<evidence type="ECO:0000256" key="10">
    <source>
        <dbReference type="SAM" id="MobiDB-lite"/>
    </source>
</evidence>
<feature type="domain" description="NR LBD" evidence="12">
    <location>
        <begin position="242"/>
        <end position="444"/>
    </location>
</feature>
<proteinExistence type="inferred from homology"/>
<keyword evidence="14" id="KW-1185">Reference proteome</keyword>
<keyword evidence="6" id="KW-0238">DNA-binding</keyword>
<dbReference type="SUPFAM" id="SSF57716">
    <property type="entry name" value="Glucocorticoid receptor-like (DNA-binding domain)"/>
    <property type="match status" value="1"/>
</dbReference>
<feature type="region of interest" description="Disordered" evidence="10">
    <location>
        <begin position="117"/>
        <end position="176"/>
    </location>
</feature>
<keyword evidence="2" id="KW-0479">Metal-binding</keyword>
<dbReference type="Gene3D" id="1.10.565.10">
    <property type="entry name" value="Retinoid X Receptor"/>
    <property type="match status" value="1"/>
</dbReference>
<protein>
    <submittedName>
        <fullName evidence="13">Uncharacterized protein</fullName>
    </submittedName>
</protein>
<dbReference type="InterPro" id="IPR050274">
    <property type="entry name" value="Nuclear_hormone_rcpt_NR2"/>
</dbReference>
<dbReference type="PROSITE" id="PS51030">
    <property type="entry name" value="NUCLEAR_REC_DBD_2"/>
    <property type="match status" value="1"/>
</dbReference>
<keyword evidence="3" id="KW-0863">Zinc-finger</keyword>
<evidence type="ECO:0000256" key="5">
    <source>
        <dbReference type="ARBA" id="ARBA00023015"/>
    </source>
</evidence>
<evidence type="ECO:0000259" key="12">
    <source>
        <dbReference type="PROSITE" id="PS51843"/>
    </source>
</evidence>
<dbReference type="InterPro" id="IPR001628">
    <property type="entry name" value="Znf_hrmn_rcpt"/>
</dbReference>
<feature type="compositionally biased region" description="Polar residues" evidence="10">
    <location>
        <begin position="126"/>
        <end position="137"/>
    </location>
</feature>
<reference evidence="13 14" key="1">
    <citation type="submission" date="2024-10" db="EMBL/GenBank/DDBJ databases">
        <authorList>
            <person name="Kim D."/>
        </authorList>
    </citation>
    <scope>NUCLEOTIDE SEQUENCE [LARGE SCALE GENOMIC DNA]</scope>
    <source>
        <strain evidence="13">BH-2024</strain>
    </source>
</reference>
<dbReference type="Proteomes" id="UP001620626">
    <property type="component" value="Unassembled WGS sequence"/>
</dbReference>
<evidence type="ECO:0000259" key="11">
    <source>
        <dbReference type="PROSITE" id="PS51030"/>
    </source>
</evidence>
<dbReference type="InterPro" id="IPR035500">
    <property type="entry name" value="NHR-like_dom_sf"/>
</dbReference>
<keyword evidence="8" id="KW-0675">Receptor</keyword>
<evidence type="ECO:0000256" key="3">
    <source>
        <dbReference type="ARBA" id="ARBA00022771"/>
    </source>
</evidence>
<feature type="domain" description="Nuclear receptor" evidence="11">
    <location>
        <begin position="12"/>
        <end position="88"/>
    </location>
</feature>
<evidence type="ECO:0000256" key="4">
    <source>
        <dbReference type="ARBA" id="ARBA00022833"/>
    </source>
</evidence>
<dbReference type="GO" id="GO:0003677">
    <property type="term" value="F:DNA binding"/>
    <property type="evidence" value="ECO:0007669"/>
    <property type="project" value="UniProtKB-KW"/>
</dbReference>